<evidence type="ECO:0000256" key="4">
    <source>
        <dbReference type="ARBA" id="ARBA00023098"/>
    </source>
</evidence>
<dbReference type="PANTHER" id="PTHR31828">
    <property type="entry name" value="PHOSPHOLIPASE A1-IIGAMMA"/>
    <property type="match status" value="1"/>
</dbReference>
<evidence type="ECO:0000256" key="1">
    <source>
        <dbReference type="ARBA" id="ARBA00010701"/>
    </source>
</evidence>
<dbReference type="CDD" id="cd00519">
    <property type="entry name" value="Lipase_3"/>
    <property type="match status" value="1"/>
</dbReference>
<protein>
    <recommendedName>
        <fullName evidence="5">Phospholipase A1</fullName>
        <ecNumber evidence="5">3.1.1.-</ecNumber>
    </recommendedName>
</protein>
<dbReference type="GO" id="GO:0008970">
    <property type="term" value="F:phospholipase A1 activity"/>
    <property type="evidence" value="ECO:0007669"/>
    <property type="project" value="UniProtKB-UniRule"/>
</dbReference>
<feature type="non-terminal residue" evidence="7">
    <location>
        <position position="424"/>
    </location>
</feature>
<evidence type="ECO:0000313" key="7">
    <source>
        <dbReference type="EMBL" id="KAK3007595.1"/>
    </source>
</evidence>
<comment type="similarity">
    <text evidence="1 5">Belongs to the AB hydrolase superfamily. Lipase family.</text>
</comment>
<evidence type="ECO:0000256" key="2">
    <source>
        <dbReference type="ARBA" id="ARBA00022801"/>
    </source>
</evidence>
<proteinExistence type="inferred from homology"/>
<evidence type="ECO:0000256" key="3">
    <source>
        <dbReference type="ARBA" id="ARBA00022963"/>
    </source>
</evidence>
<dbReference type="SUPFAM" id="SSF53474">
    <property type="entry name" value="alpha/beta-Hydrolases"/>
    <property type="match status" value="1"/>
</dbReference>
<dbReference type="Proteomes" id="UP001188597">
    <property type="component" value="Unassembled WGS sequence"/>
</dbReference>
<dbReference type="EC" id="3.1.1.-" evidence="5"/>
<dbReference type="FunFam" id="3.40.50.1820:FF:000065">
    <property type="entry name" value="Phospholipase A1-II 3"/>
    <property type="match status" value="1"/>
</dbReference>
<accession>A0AA88VJU8</accession>
<dbReference type="EMBL" id="JAVXUP010001845">
    <property type="protein sequence ID" value="KAK3007595.1"/>
    <property type="molecule type" value="Genomic_DNA"/>
</dbReference>
<keyword evidence="8" id="KW-1185">Reference proteome</keyword>
<dbReference type="Gene3D" id="3.40.50.1820">
    <property type="entry name" value="alpha/beta hydrolase"/>
    <property type="match status" value="1"/>
</dbReference>
<evidence type="ECO:0000313" key="8">
    <source>
        <dbReference type="Proteomes" id="UP001188597"/>
    </source>
</evidence>
<dbReference type="InterPro" id="IPR033556">
    <property type="entry name" value="PLA"/>
</dbReference>
<dbReference type="AlphaFoldDB" id="A0AA88VJU8"/>
<dbReference type="PANTHER" id="PTHR31828:SF1">
    <property type="entry name" value="PHOSPHOLIPASE A1-IIGAMMA"/>
    <property type="match status" value="1"/>
</dbReference>
<evidence type="ECO:0000256" key="5">
    <source>
        <dbReference type="RuleBase" id="RU367093"/>
    </source>
</evidence>
<dbReference type="InterPro" id="IPR029058">
    <property type="entry name" value="AB_hydrolase_fold"/>
</dbReference>
<comment type="function">
    <text evidence="5">Acylhydrolase that catalyzes the hydrolysis of phospholipids at the sn-1 position.</text>
</comment>
<keyword evidence="2 5" id="KW-0378">Hydrolase</keyword>
<dbReference type="Pfam" id="PF01764">
    <property type="entry name" value="Lipase_3"/>
    <property type="match status" value="1"/>
</dbReference>
<feature type="domain" description="Fungal lipase-type" evidence="6">
    <location>
        <begin position="159"/>
        <end position="317"/>
    </location>
</feature>
<keyword evidence="3 5" id="KW-0442">Lipid degradation</keyword>
<comment type="caution">
    <text evidence="7">The sequence shown here is derived from an EMBL/GenBank/DDBJ whole genome shotgun (WGS) entry which is preliminary data.</text>
</comment>
<evidence type="ECO:0000259" key="6">
    <source>
        <dbReference type="Pfam" id="PF01764"/>
    </source>
</evidence>
<reference evidence="7" key="1">
    <citation type="submission" date="2022-12" db="EMBL/GenBank/DDBJ databases">
        <title>Draft genome assemblies for two species of Escallonia (Escalloniales).</title>
        <authorList>
            <person name="Chanderbali A."/>
            <person name="Dervinis C."/>
            <person name="Anghel I."/>
            <person name="Soltis D."/>
            <person name="Soltis P."/>
            <person name="Zapata F."/>
        </authorList>
    </citation>
    <scope>NUCLEOTIDE SEQUENCE</scope>
    <source>
        <strain evidence="7">UCBG64.0493</strain>
        <tissue evidence="7">Leaf</tissue>
    </source>
</reference>
<dbReference type="InterPro" id="IPR002921">
    <property type="entry name" value="Fungal_lipase-type"/>
</dbReference>
<sequence length="424" mass="47441">KLRRDNLDRIEYNMTLEADNTPGMSRTIAERWKELSGLDNWKNLLYPLDLDLRQYIIHYGETAQVTYDTFNSDEKSKYAGSSRYGKSNLFAMVGLELGNPFKYKPVKYIYATSQIALPAAFLLKSLSRESWCKESNWMGYIAVATDEGKVALGRRDILIAWRGSVQALEWVDDFIFPLTSASILFGKHSCANVHSGFLSIYTSADPKSKLNKISARDQVLAEVKRQVEIYKDEEISITVAGHSLGGSLATLNAVDIATNGYNVPKDQPGKRCHVTAFIFASARVGDSHFHDAFHSTENLHALRINNASDPIPLLPPAGFSDVGEELLIDTTKSNYINFTGDLASRHNLEAAYLHGVAGTQGPNGGFHLVVKRDIALVNKHTGLLKEKYLVPNFWWIERNKGMVQLDDGSWDLDHHVKDDDDDEV</sequence>
<dbReference type="GO" id="GO:0016042">
    <property type="term" value="P:lipid catabolic process"/>
    <property type="evidence" value="ECO:0007669"/>
    <property type="project" value="UniProtKB-UniRule"/>
</dbReference>
<organism evidence="7 8">
    <name type="scientific">Escallonia herrerae</name>
    <dbReference type="NCBI Taxonomy" id="1293975"/>
    <lineage>
        <taxon>Eukaryota</taxon>
        <taxon>Viridiplantae</taxon>
        <taxon>Streptophyta</taxon>
        <taxon>Embryophyta</taxon>
        <taxon>Tracheophyta</taxon>
        <taxon>Spermatophyta</taxon>
        <taxon>Magnoliopsida</taxon>
        <taxon>eudicotyledons</taxon>
        <taxon>Gunneridae</taxon>
        <taxon>Pentapetalae</taxon>
        <taxon>asterids</taxon>
        <taxon>campanulids</taxon>
        <taxon>Escalloniales</taxon>
        <taxon>Escalloniaceae</taxon>
        <taxon>Escallonia</taxon>
    </lineage>
</organism>
<gene>
    <name evidence="7" type="ORF">RJ639_014605</name>
</gene>
<name>A0AA88VJU8_9ASTE</name>
<keyword evidence="4 5" id="KW-0443">Lipid metabolism</keyword>
<dbReference type="GO" id="GO:0005737">
    <property type="term" value="C:cytoplasm"/>
    <property type="evidence" value="ECO:0007669"/>
    <property type="project" value="UniProtKB-ARBA"/>
</dbReference>